<dbReference type="GO" id="GO:0005886">
    <property type="term" value="C:plasma membrane"/>
    <property type="evidence" value="ECO:0007669"/>
    <property type="project" value="UniProtKB-SubCell"/>
</dbReference>
<dbReference type="PANTHER" id="PTHR42643">
    <property type="entry name" value="IONOTROPIC RECEPTOR 20A-RELATED"/>
    <property type="match status" value="1"/>
</dbReference>
<evidence type="ECO:0000256" key="4">
    <source>
        <dbReference type="ARBA" id="ARBA00022989"/>
    </source>
</evidence>
<dbReference type="AlphaFoldDB" id="A0A7R8WCC2"/>
<dbReference type="PANTHER" id="PTHR42643:SF24">
    <property type="entry name" value="IONOTROPIC RECEPTOR 60A"/>
    <property type="match status" value="1"/>
</dbReference>
<name>A0A7R8WCC2_9CRUS</name>
<sequence>MLDSNFFITDACYESNLVSIFSAPAYESTMNYLEQVADAVQRGTHRYTMVEGTSFQAYVQDSTEGVFSRLQPFLDPRILVTSNEEGIQAVLSSKNLVFLAYEEQLDFNNRQFGSPLYKAPDRFLFRLIAIPIAKGAAYKPYFDRVIQNIVSGGLVQKWLKESCGSGQNCTSSDDELKDEAGQSSPEAFTLEQMQGAFYILGLGLGLAFLAFLIERLK</sequence>
<evidence type="ECO:0000256" key="5">
    <source>
        <dbReference type="ARBA" id="ARBA00023136"/>
    </source>
</evidence>
<evidence type="ECO:0000256" key="7">
    <source>
        <dbReference type="ARBA" id="ARBA00023180"/>
    </source>
</evidence>
<proteinExistence type="predicted"/>
<dbReference type="OrthoDB" id="6348242at2759"/>
<keyword evidence="7" id="KW-0325">Glycoprotein</keyword>
<evidence type="ECO:0000256" key="6">
    <source>
        <dbReference type="ARBA" id="ARBA00023170"/>
    </source>
</evidence>
<gene>
    <name evidence="8" type="ORF">CTOB1V02_LOCUS6884</name>
</gene>
<evidence type="ECO:0000256" key="3">
    <source>
        <dbReference type="ARBA" id="ARBA00022692"/>
    </source>
</evidence>
<evidence type="ECO:0000256" key="2">
    <source>
        <dbReference type="ARBA" id="ARBA00022475"/>
    </source>
</evidence>
<keyword evidence="3" id="KW-0812">Transmembrane</keyword>
<dbReference type="SUPFAM" id="SSF53850">
    <property type="entry name" value="Periplasmic binding protein-like II"/>
    <property type="match status" value="1"/>
</dbReference>
<keyword evidence="6" id="KW-0675">Receptor</keyword>
<evidence type="ECO:0000256" key="1">
    <source>
        <dbReference type="ARBA" id="ARBA00004651"/>
    </source>
</evidence>
<accession>A0A7R8WCC2</accession>
<organism evidence="8">
    <name type="scientific">Cyprideis torosa</name>
    <dbReference type="NCBI Taxonomy" id="163714"/>
    <lineage>
        <taxon>Eukaryota</taxon>
        <taxon>Metazoa</taxon>
        <taxon>Ecdysozoa</taxon>
        <taxon>Arthropoda</taxon>
        <taxon>Crustacea</taxon>
        <taxon>Oligostraca</taxon>
        <taxon>Ostracoda</taxon>
        <taxon>Podocopa</taxon>
        <taxon>Podocopida</taxon>
        <taxon>Cytherocopina</taxon>
        <taxon>Cytheroidea</taxon>
        <taxon>Cytherideidae</taxon>
        <taxon>Cyprideis</taxon>
    </lineage>
</organism>
<dbReference type="Gene3D" id="3.40.190.10">
    <property type="entry name" value="Periplasmic binding protein-like II"/>
    <property type="match status" value="1"/>
</dbReference>
<reference evidence="8" key="1">
    <citation type="submission" date="2020-11" db="EMBL/GenBank/DDBJ databases">
        <authorList>
            <person name="Tran Van P."/>
        </authorList>
    </citation>
    <scope>NUCLEOTIDE SEQUENCE</scope>
</reference>
<keyword evidence="4" id="KW-1133">Transmembrane helix</keyword>
<dbReference type="EMBL" id="OB661813">
    <property type="protein sequence ID" value="CAD7229011.1"/>
    <property type="molecule type" value="Genomic_DNA"/>
</dbReference>
<dbReference type="InterPro" id="IPR052192">
    <property type="entry name" value="Insect_Ionotropic_Sensory_Rcpt"/>
</dbReference>
<keyword evidence="2" id="KW-1003">Cell membrane</keyword>
<keyword evidence="5" id="KW-0472">Membrane</keyword>
<protein>
    <submittedName>
        <fullName evidence="8">Uncharacterized protein</fullName>
    </submittedName>
</protein>
<comment type="subcellular location">
    <subcellularLocation>
        <location evidence="1">Cell membrane</location>
        <topology evidence="1">Multi-pass membrane protein</topology>
    </subcellularLocation>
</comment>
<evidence type="ECO:0000313" key="8">
    <source>
        <dbReference type="EMBL" id="CAD7229011.1"/>
    </source>
</evidence>